<organism evidence="3">
    <name type="scientific">termite gut metagenome</name>
    <dbReference type="NCBI Taxonomy" id="433724"/>
    <lineage>
        <taxon>unclassified sequences</taxon>
        <taxon>metagenomes</taxon>
        <taxon>organismal metagenomes</taxon>
    </lineage>
</organism>
<dbReference type="PANTHER" id="PTHR44943">
    <property type="entry name" value="CELLULOSE SYNTHASE OPERON PROTEIN C"/>
    <property type="match status" value="1"/>
</dbReference>
<dbReference type="InterPro" id="IPR019734">
    <property type="entry name" value="TPR_rpt"/>
</dbReference>
<dbReference type="InterPro" id="IPR051685">
    <property type="entry name" value="Ycf3/AcsC/BcsC/TPR_MFPF"/>
</dbReference>
<gene>
    <name evidence="3" type="ORF">EZS27_000709</name>
</gene>
<sequence length="731" mass="85370">MATQETHKLFEQITRSLEQKQVKQAVDALRSLLSVLQNWQLQETLDSLEDTYKTMLRYSLQNIQDPDRNKIYNDLIRLLYQTADTAFFQLKTANENLLFYERKRSFHFYVPESASELLKNLENIAEKTAVWDVLDTADKAKQIKDLSLQKETVIRKLFYSVWLSNHWSKDEKAQWKTVLAMDSNHLPALIITAVTLNLMETFDENKAALLFESALNTNEDVQVRALTGIALFLRKYDKRLHLYPGLVERLNQLAEDPIFLRKMRHVVLQFIVSRDTEKITRKITDELIPEMMQKIGPKIGQKMQINELIGDLESDEEGKNPEWQDLIEQSGMQEKLQEISELQMEGADVMHSSFIHLKNYPFFNEPSNWFMPFSMDSEMIDNEDVAKLSEILKTSTLLCNSDKYSFFFSVEQMPSAYRKMMIGQFSSEMSAVNEAQKTELKNASQTIGHSTRQYIQDLYRFYKLHPKRKDFEDIFATQPEFYKVSFIENLLQDKDSLLIICEYYFNRNYHADANELIDSLLQIDSEDAVLYQKKAYCLQMTGQLMASLDAYQKAEFLNANHSWTLKKLAHLHRILKNPQEALLYYKKAEQFNPDNLSLQLNIGHCHLELHEYEQALKYYFKVEYLSKNKEKAWRPLAWTSFLMGKYQQAADYYHKILETSPTADDYLNAGHVQLVMHNAAEAIRLYALSWKQSNQSQAEFSSAFADDIPHLTEAGVDSMDLPFILDGVFYS</sequence>
<evidence type="ECO:0000256" key="1">
    <source>
        <dbReference type="ARBA" id="ARBA00022737"/>
    </source>
</evidence>
<dbReference type="PROSITE" id="PS50005">
    <property type="entry name" value="TPR"/>
    <property type="match status" value="3"/>
</dbReference>
<accession>A0A5J4T1Z8</accession>
<dbReference type="EMBL" id="SNRY01000007">
    <property type="protein sequence ID" value="KAA6351912.1"/>
    <property type="molecule type" value="Genomic_DNA"/>
</dbReference>
<dbReference type="Gene3D" id="1.25.40.10">
    <property type="entry name" value="Tetratricopeptide repeat domain"/>
    <property type="match status" value="1"/>
</dbReference>
<dbReference type="PANTHER" id="PTHR44943:SF8">
    <property type="entry name" value="TPR REPEAT-CONTAINING PROTEIN MJ0263"/>
    <property type="match status" value="1"/>
</dbReference>
<keyword evidence="1" id="KW-0677">Repeat</keyword>
<reference evidence="3" key="1">
    <citation type="submission" date="2019-03" db="EMBL/GenBank/DDBJ databases">
        <title>Single cell metagenomics reveals metabolic interactions within the superorganism composed of flagellate Streblomastix strix and complex community of Bacteroidetes bacteria on its surface.</title>
        <authorList>
            <person name="Treitli S.C."/>
            <person name="Kolisko M."/>
            <person name="Husnik F."/>
            <person name="Keeling P."/>
            <person name="Hampl V."/>
        </authorList>
    </citation>
    <scope>NUCLEOTIDE SEQUENCE</scope>
    <source>
        <strain evidence="3">STM</strain>
    </source>
</reference>
<dbReference type="SUPFAM" id="SSF48452">
    <property type="entry name" value="TPR-like"/>
    <property type="match status" value="1"/>
</dbReference>
<evidence type="ECO:0000256" key="2">
    <source>
        <dbReference type="ARBA" id="ARBA00022803"/>
    </source>
</evidence>
<name>A0A5J4T1Z8_9ZZZZ</name>
<comment type="caution">
    <text evidence="3">The sequence shown here is derived from an EMBL/GenBank/DDBJ whole genome shotgun (WGS) entry which is preliminary data.</text>
</comment>
<dbReference type="SMART" id="SM00028">
    <property type="entry name" value="TPR"/>
    <property type="match status" value="4"/>
</dbReference>
<evidence type="ECO:0000313" key="3">
    <source>
        <dbReference type="EMBL" id="KAA6351912.1"/>
    </source>
</evidence>
<dbReference type="InterPro" id="IPR011990">
    <property type="entry name" value="TPR-like_helical_dom_sf"/>
</dbReference>
<dbReference type="AlphaFoldDB" id="A0A5J4T1Z8"/>
<proteinExistence type="predicted"/>
<protein>
    <submittedName>
        <fullName evidence="3">Uncharacterized protein</fullName>
    </submittedName>
</protein>
<keyword evidence="2" id="KW-0802">TPR repeat</keyword>